<protein>
    <submittedName>
        <fullName evidence="1">Uncharacterized protein</fullName>
    </submittedName>
</protein>
<sequence length="110" mass="12253">MTDEDVPVQHCTVDEPVDLPTALERAAIEYLDVDDQRTIVIYQQAILMVIASEGRATAAREFVVELWEEPPDGLPRDPDDLVTAFLDELLAPTDAVRTGFEGQQDPEDND</sequence>
<dbReference type="RefSeq" id="WP_222609044.1">
    <property type="nucleotide sequence ID" value="NZ_CP081959.1"/>
</dbReference>
<keyword evidence="2" id="KW-1185">Reference proteome</keyword>
<dbReference type="GeneID" id="67179530"/>
<evidence type="ECO:0000313" key="2">
    <source>
        <dbReference type="Proteomes" id="UP000826254"/>
    </source>
</evidence>
<dbReference type="KEGG" id="hmp:K6T50_15270"/>
<proteinExistence type="predicted"/>
<dbReference type="EMBL" id="CP081959">
    <property type="protein sequence ID" value="QZP39277.1"/>
    <property type="molecule type" value="Genomic_DNA"/>
</dbReference>
<organism evidence="1 2">
    <name type="scientific">Halobaculum magnesiiphilum</name>
    <dbReference type="NCBI Taxonomy" id="1017351"/>
    <lineage>
        <taxon>Archaea</taxon>
        <taxon>Methanobacteriati</taxon>
        <taxon>Methanobacteriota</taxon>
        <taxon>Stenosarchaea group</taxon>
        <taxon>Halobacteria</taxon>
        <taxon>Halobacteriales</taxon>
        <taxon>Haloferacaceae</taxon>
        <taxon>Halobaculum</taxon>
    </lineage>
</organism>
<dbReference type="Proteomes" id="UP000826254">
    <property type="component" value="Plasmid unnamed1"/>
</dbReference>
<gene>
    <name evidence="1" type="ORF">K6T50_15270</name>
</gene>
<accession>A0A8T8WHH3</accession>
<evidence type="ECO:0000313" key="1">
    <source>
        <dbReference type="EMBL" id="QZP39277.1"/>
    </source>
</evidence>
<dbReference type="AlphaFoldDB" id="A0A8T8WHH3"/>
<name>A0A8T8WHH3_9EURY</name>
<geneLocation type="plasmid" evidence="1 2">
    <name>unnamed1</name>
</geneLocation>
<keyword evidence="1" id="KW-0614">Plasmid</keyword>
<reference evidence="1 2" key="1">
    <citation type="journal article" date="2021" name="Int. J. Syst. Evol. Microbiol.">
        <title>Halobaculum halophilum sp. nov. and Halobaculum salinum sp. nov., isolated from salt lake and saline soil.</title>
        <authorList>
            <person name="Cui H.L."/>
            <person name="Shi X.W."/>
            <person name="Yin X.M."/>
            <person name="Yang X.Y."/>
            <person name="Hou J."/>
            <person name="Zhu L."/>
        </authorList>
    </citation>
    <scope>NUCLEOTIDE SEQUENCE [LARGE SCALE GENOMIC DNA]</scope>
    <source>
        <strain evidence="1 2">NBRC 109044</strain>
    </source>
</reference>